<proteinExistence type="predicted"/>
<accession>A0A6B0SWG2</accession>
<name>A0A6B0SWG2_9EURY</name>
<dbReference type="Proteomes" id="UP000471521">
    <property type="component" value="Unassembled WGS sequence"/>
</dbReference>
<dbReference type="EMBL" id="WUUU01000154">
    <property type="protein sequence ID" value="MXR21809.1"/>
    <property type="molecule type" value="Genomic_DNA"/>
</dbReference>
<dbReference type="RefSeq" id="WP_159527246.1">
    <property type="nucleotide sequence ID" value="NZ_WUUU01000154.1"/>
</dbReference>
<gene>
    <name evidence="1" type="ORF">GRX66_14790</name>
</gene>
<dbReference type="AlphaFoldDB" id="A0A6B0SWG2"/>
<evidence type="ECO:0000313" key="2">
    <source>
        <dbReference type="Proteomes" id="UP000471521"/>
    </source>
</evidence>
<sequence>MNRRTLLRTTAAAGVALSLSGCLRRGDDEDALVVSDEEAGESEDGTFVVTVTISNPTDRAASGTLYVNSQLDDEALTRVREVSLEPHSTTTVRVEFDVQFRNMSSINWDTDLVED</sequence>
<dbReference type="PROSITE" id="PS51257">
    <property type="entry name" value="PROKAR_LIPOPROTEIN"/>
    <property type="match status" value="1"/>
</dbReference>
<dbReference type="OrthoDB" id="252316at2157"/>
<comment type="caution">
    <text evidence="1">The sequence shown here is derived from an EMBL/GenBank/DDBJ whole genome shotgun (WGS) entry which is preliminary data.</text>
</comment>
<organism evidence="1 2">
    <name type="scientific">Halobacterium bonnevillei</name>
    <dbReference type="NCBI Taxonomy" id="2692200"/>
    <lineage>
        <taxon>Archaea</taxon>
        <taxon>Methanobacteriati</taxon>
        <taxon>Methanobacteriota</taxon>
        <taxon>Stenosarchaea group</taxon>
        <taxon>Halobacteria</taxon>
        <taxon>Halobacteriales</taxon>
        <taxon>Halobacteriaceae</taxon>
        <taxon>Halobacterium</taxon>
    </lineage>
</organism>
<evidence type="ECO:0000313" key="1">
    <source>
        <dbReference type="EMBL" id="MXR21809.1"/>
    </source>
</evidence>
<protein>
    <submittedName>
        <fullName evidence="1">Uncharacterized protein</fullName>
    </submittedName>
</protein>
<keyword evidence="2" id="KW-1185">Reference proteome</keyword>
<reference evidence="1 2" key="1">
    <citation type="submission" date="2019-12" db="EMBL/GenBank/DDBJ databases">
        <title>Isolation and characterization of three novel carbon monoxide-oxidizing members of Halobacteria from salione crusts and soils.</title>
        <authorList>
            <person name="Myers M.R."/>
            <person name="King G.M."/>
        </authorList>
    </citation>
    <scope>NUCLEOTIDE SEQUENCE [LARGE SCALE GENOMIC DNA]</scope>
    <source>
        <strain evidence="1 2">PCN9</strain>
    </source>
</reference>